<gene>
    <name evidence="3" type="ORF">PsYK624_142340</name>
</gene>
<organism evidence="3 4">
    <name type="scientific">Phanerochaete sordida</name>
    <dbReference type="NCBI Taxonomy" id="48140"/>
    <lineage>
        <taxon>Eukaryota</taxon>
        <taxon>Fungi</taxon>
        <taxon>Dikarya</taxon>
        <taxon>Basidiomycota</taxon>
        <taxon>Agaricomycotina</taxon>
        <taxon>Agaricomycetes</taxon>
        <taxon>Polyporales</taxon>
        <taxon>Phanerochaetaceae</taxon>
        <taxon>Phanerochaete</taxon>
    </lineage>
</organism>
<keyword evidence="1" id="KW-1133">Transmembrane helix</keyword>
<feature type="transmembrane region" description="Helical" evidence="1">
    <location>
        <begin position="198"/>
        <end position="216"/>
    </location>
</feature>
<comment type="caution">
    <text evidence="3">The sequence shown here is derived from an EMBL/GenBank/DDBJ whole genome shotgun (WGS) entry which is preliminary data.</text>
</comment>
<reference evidence="3 4" key="1">
    <citation type="submission" date="2021-08" db="EMBL/GenBank/DDBJ databases">
        <title>Draft Genome Sequence of Phanerochaete sordida strain YK-624.</title>
        <authorList>
            <person name="Mori T."/>
            <person name="Dohra H."/>
            <person name="Suzuki T."/>
            <person name="Kawagishi H."/>
            <person name="Hirai H."/>
        </authorList>
    </citation>
    <scope>NUCLEOTIDE SEQUENCE [LARGE SCALE GENOMIC DNA]</scope>
    <source>
        <strain evidence="3 4">YK-624</strain>
    </source>
</reference>
<evidence type="ECO:0000259" key="2">
    <source>
        <dbReference type="Pfam" id="PF20151"/>
    </source>
</evidence>
<feature type="domain" description="DUF6533" evidence="2">
    <location>
        <begin position="16"/>
        <end position="61"/>
    </location>
</feature>
<feature type="transmembrane region" description="Helical" evidence="1">
    <location>
        <begin position="50"/>
        <end position="69"/>
    </location>
</feature>
<name>A0A9P3GMC0_9APHY</name>
<dbReference type="AlphaFoldDB" id="A0A9P3GMC0"/>
<accession>A0A9P3GMC0</accession>
<keyword evidence="4" id="KW-1185">Reference proteome</keyword>
<feature type="transmembrane region" description="Helical" evidence="1">
    <location>
        <begin position="158"/>
        <end position="177"/>
    </location>
</feature>
<protein>
    <recommendedName>
        <fullName evidence="2">DUF6533 domain-containing protein</fullName>
    </recommendedName>
</protein>
<proteinExistence type="predicted"/>
<keyword evidence="1" id="KW-0472">Membrane</keyword>
<dbReference type="Proteomes" id="UP000703269">
    <property type="component" value="Unassembled WGS sequence"/>
</dbReference>
<feature type="transmembrane region" description="Helical" evidence="1">
    <location>
        <begin position="115"/>
        <end position="138"/>
    </location>
</feature>
<evidence type="ECO:0000313" key="4">
    <source>
        <dbReference type="Proteomes" id="UP000703269"/>
    </source>
</evidence>
<dbReference type="OrthoDB" id="2637653at2759"/>
<feature type="transmembrane region" description="Helical" evidence="1">
    <location>
        <begin position="228"/>
        <end position="246"/>
    </location>
</feature>
<sequence length="313" mass="35104">MPRTPTDIALGVQVTYATACATAWLAWDAAVHFDVEVECIWRRPWSWVKWAYAFIRYTPILHGGALFTLDTHARFSSGGCRGWVYEQLIFVEVLTFAVEAVLVMRLYVLYNQNKLVLWAIVLAFLAEVTVMIVCLAVVLPQMTFSPDCLVAHAPSLFMSYWLSSLAFETFLFALTLVKFFQSISRSRKSILFIFVRDGTWAFALIFVAMLLNMLMYKLNKTPLVGMGYGWAFAAMSFAGSHVLLNLRRLALNDTMAEATLTAMDFTPRAGMRRRRGFTLQTAPDTTAYGTVELKDIGTVDKAEFAAVTTLSAA</sequence>
<evidence type="ECO:0000256" key="1">
    <source>
        <dbReference type="SAM" id="Phobius"/>
    </source>
</evidence>
<feature type="transmembrane region" description="Helical" evidence="1">
    <location>
        <begin position="89"/>
        <end position="108"/>
    </location>
</feature>
<evidence type="ECO:0000313" key="3">
    <source>
        <dbReference type="EMBL" id="GJE98012.1"/>
    </source>
</evidence>
<dbReference type="InterPro" id="IPR045340">
    <property type="entry name" value="DUF6533"/>
</dbReference>
<dbReference type="EMBL" id="BPQB01000080">
    <property type="protein sequence ID" value="GJE98012.1"/>
    <property type="molecule type" value="Genomic_DNA"/>
</dbReference>
<keyword evidence="1" id="KW-0812">Transmembrane</keyword>
<dbReference type="Pfam" id="PF20151">
    <property type="entry name" value="DUF6533"/>
    <property type="match status" value="1"/>
</dbReference>